<dbReference type="PANTHER" id="PTHR30027:SF3">
    <property type="entry name" value="16S RRNA (URACIL(1498)-N(3))-METHYLTRANSFERASE"/>
    <property type="match status" value="1"/>
</dbReference>
<dbReference type="NCBIfam" id="TIGR00046">
    <property type="entry name" value="RsmE family RNA methyltransferase"/>
    <property type="match status" value="1"/>
</dbReference>
<dbReference type="Proteomes" id="UP000257045">
    <property type="component" value="Unassembled WGS sequence"/>
</dbReference>
<dbReference type="Gene3D" id="3.40.1280.10">
    <property type="match status" value="1"/>
</dbReference>
<keyword evidence="13" id="KW-1185">Reference proteome</keyword>
<name>A0A3D8IV79_9HELI</name>
<evidence type="ECO:0000256" key="6">
    <source>
        <dbReference type="ARBA" id="ARBA00022679"/>
    </source>
</evidence>
<dbReference type="PIRSF" id="PIRSF015601">
    <property type="entry name" value="MTase_slr0722"/>
    <property type="match status" value="1"/>
</dbReference>
<proteinExistence type="inferred from homology"/>
<comment type="subcellular location">
    <subcellularLocation>
        <location evidence="1 10">Cytoplasm</location>
    </subcellularLocation>
</comment>
<evidence type="ECO:0000256" key="9">
    <source>
        <dbReference type="ARBA" id="ARBA00047944"/>
    </source>
</evidence>
<evidence type="ECO:0000256" key="10">
    <source>
        <dbReference type="PIRNR" id="PIRNR015601"/>
    </source>
</evidence>
<comment type="similarity">
    <text evidence="2 10">Belongs to the RNA methyltransferase RsmE family.</text>
</comment>
<evidence type="ECO:0000256" key="2">
    <source>
        <dbReference type="ARBA" id="ARBA00005528"/>
    </source>
</evidence>
<dbReference type="RefSeq" id="WP_115570066.1">
    <property type="nucleotide sequence ID" value="NZ_NXLV01000017.1"/>
</dbReference>
<dbReference type="InterPro" id="IPR029028">
    <property type="entry name" value="Alpha/beta_knot_MTases"/>
</dbReference>
<keyword evidence="3 10" id="KW-0963">Cytoplasm</keyword>
<dbReference type="GO" id="GO:0070042">
    <property type="term" value="F:rRNA (uridine-N3-)-methyltransferase activity"/>
    <property type="evidence" value="ECO:0007669"/>
    <property type="project" value="TreeGrafter"/>
</dbReference>
<dbReference type="NCBIfam" id="NF008695">
    <property type="entry name" value="PRK11713.3-3"/>
    <property type="match status" value="1"/>
</dbReference>
<dbReference type="EC" id="2.1.1.193" evidence="10"/>
<dbReference type="EMBL" id="NXLV01000017">
    <property type="protein sequence ID" value="RDU69187.1"/>
    <property type="molecule type" value="Genomic_DNA"/>
</dbReference>
<keyword evidence="6 10" id="KW-0808">Transferase</keyword>
<dbReference type="GO" id="GO:0070475">
    <property type="term" value="P:rRNA base methylation"/>
    <property type="evidence" value="ECO:0007669"/>
    <property type="project" value="TreeGrafter"/>
</dbReference>
<dbReference type="AlphaFoldDB" id="A0A3D8IV79"/>
<accession>A0A3D8IV79</accession>
<dbReference type="Pfam" id="PF04452">
    <property type="entry name" value="Methyltrans_RNA"/>
    <property type="match status" value="1"/>
</dbReference>
<comment type="catalytic activity">
    <reaction evidence="9 10">
        <text>uridine(1498) in 16S rRNA + S-adenosyl-L-methionine = N(3)-methyluridine(1498) in 16S rRNA + S-adenosyl-L-homocysteine + H(+)</text>
        <dbReference type="Rhea" id="RHEA:42920"/>
        <dbReference type="Rhea" id="RHEA-COMP:10283"/>
        <dbReference type="Rhea" id="RHEA-COMP:10284"/>
        <dbReference type="ChEBI" id="CHEBI:15378"/>
        <dbReference type="ChEBI" id="CHEBI:57856"/>
        <dbReference type="ChEBI" id="CHEBI:59789"/>
        <dbReference type="ChEBI" id="CHEBI:65315"/>
        <dbReference type="ChEBI" id="CHEBI:74502"/>
        <dbReference type="EC" id="2.1.1.193"/>
    </reaction>
</comment>
<organism evidence="12 13">
    <name type="scientific">Helicobacter brantae</name>
    <dbReference type="NCBI Taxonomy" id="375927"/>
    <lineage>
        <taxon>Bacteria</taxon>
        <taxon>Pseudomonadati</taxon>
        <taxon>Campylobacterota</taxon>
        <taxon>Epsilonproteobacteria</taxon>
        <taxon>Campylobacterales</taxon>
        <taxon>Helicobacteraceae</taxon>
        <taxon>Helicobacter</taxon>
    </lineage>
</organism>
<sequence>MQFSFHPQAGNLTLSIEGELYTHLYKSRRTKNTQTLAFRNLIDEYLYFYTQEKIDRKSATLKLTNKEYLPLLSQSQAHIILSIIEGKTLQKLLPFLNELGVQKLTLFYADYSQRNERVDLDKLTKILINSSQQCGRSNTIKLEILDNLLEVLKLYPQVGVFDFGGEKLEKTSLPILIGAEGGFSPKEREILKNFPKYSTKENLILRSESACVYVASILL</sequence>
<dbReference type="PANTHER" id="PTHR30027">
    <property type="entry name" value="RIBOSOMAL RNA SMALL SUBUNIT METHYLTRANSFERASE E"/>
    <property type="match status" value="1"/>
</dbReference>
<keyword evidence="5 10" id="KW-0489">Methyltransferase</keyword>
<dbReference type="GO" id="GO:0005737">
    <property type="term" value="C:cytoplasm"/>
    <property type="evidence" value="ECO:0007669"/>
    <property type="project" value="UniProtKB-SubCell"/>
</dbReference>
<reference evidence="12 13" key="1">
    <citation type="submission" date="2018-04" db="EMBL/GenBank/DDBJ databases">
        <title>Novel Campyloabacter and Helicobacter Species and Strains.</title>
        <authorList>
            <person name="Mannion A.J."/>
            <person name="Shen Z."/>
            <person name="Fox J.G."/>
        </authorList>
    </citation>
    <scope>NUCLEOTIDE SEQUENCE [LARGE SCALE GENOMIC DNA]</scope>
    <source>
        <strain evidence="12 13">MIT 04-9366</strain>
    </source>
</reference>
<keyword evidence="4 10" id="KW-0698">rRNA processing</keyword>
<evidence type="ECO:0000313" key="13">
    <source>
        <dbReference type="Proteomes" id="UP000257045"/>
    </source>
</evidence>
<protein>
    <recommendedName>
        <fullName evidence="10">Ribosomal RNA small subunit methyltransferase E</fullName>
        <ecNumber evidence="10">2.1.1.193</ecNumber>
    </recommendedName>
</protein>
<evidence type="ECO:0000256" key="7">
    <source>
        <dbReference type="ARBA" id="ARBA00022691"/>
    </source>
</evidence>
<dbReference type="OrthoDB" id="9815641at2"/>
<evidence type="ECO:0000259" key="11">
    <source>
        <dbReference type="Pfam" id="PF04452"/>
    </source>
</evidence>
<evidence type="ECO:0000256" key="3">
    <source>
        <dbReference type="ARBA" id="ARBA00022490"/>
    </source>
</evidence>
<dbReference type="InterPro" id="IPR006700">
    <property type="entry name" value="RsmE"/>
</dbReference>
<dbReference type="InterPro" id="IPR029026">
    <property type="entry name" value="tRNA_m1G_MTases_N"/>
</dbReference>
<feature type="domain" description="Ribosomal RNA small subunit methyltransferase E methyltransferase" evidence="11">
    <location>
        <begin position="75"/>
        <end position="218"/>
    </location>
</feature>
<evidence type="ECO:0000313" key="12">
    <source>
        <dbReference type="EMBL" id="RDU69187.1"/>
    </source>
</evidence>
<dbReference type="InterPro" id="IPR046886">
    <property type="entry name" value="RsmE_MTase_dom"/>
</dbReference>
<dbReference type="SUPFAM" id="SSF75217">
    <property type="entry name" value="alpha/beta knot"/>
    <property type="match status" value="1"/>
</dbReference>
<keyword evidence="7 10" id="KW-0949">S-adenosyl-L-methionine</keyword>
<comment type="caution">
    <text evidence="12">The sequence shown here is derived from an EMBL/GenBank/DDBJ whole genome shotgun (WGS) entry which is preliminary data.</text>
</comment>
<comment type="function">
    <text evidence="8 10">Specifically methylates the N3 position of the uracil ring of uridine 1498 (m3U1498) in 16S rRNA. Acts on the fully assembled 30S ribosomal subunit.</text>
</comment>
<evidence type="ECO:0000256" key="1">
    <source>
        <dbReference type="ARBA" id="ARBA00004496"/>
    </source>
</evidence>
<gene>
    <name evidence="12" type="ORF">CQA58_07355</name>
</gene>
<evidence type="ECO:0000256" key="4">
    <source>
        <dbReference type="ARBA" id="ARBA00022552"/>
    </source>
</evidence>
<evidence type="ECO:0000256" key="8">
    <source>
        <dbReference type="ARBA" id="ARBA00025699"/>
    </source>
</evidence>
<evidence type="ECO:0000256" key="5">
    <source>
        <dbReference type="ARBA" id="ARBA00022603"/>
    </source>
</evidence>